<dbReference type="EMBL" id="QKKF02013687">
    <property type="protein sequence ID" value="RZF42965.1"/>
    <property type="molecule type" value="Genomic_DNA"/>
</dbReference>
<evidence type="ECO:0000313" key="3">
    <source>
        <dbReference type="Proteomes" id="UP000291343"/>
    </source>
</evidence>
<organism evidence="2 3">
    <name type="scientific">Laodelphax striatellus</name>
    <name type="common">Small brown planthopper</name>
    <name type="synonym">Delphax striatella</name>
    <dbReference type="NCBI Taxonomy" id="195883"/>
    <lineage>
        <taxon>Eukaryota</taxon>
        <taxon>Metazoa</taxon>
        <taxon>Ecdysozoa</taxon>
        <taxon>Arthropoda</taxon>
        <taxon>Hexapoda</taxon>
        <taxon>Insecta</taxon>
        <taxon>Pterygota</taxon>
        <taxon>Neoptera</taxon>
        <taxon>Paraneoptera</taxon>
        <taxon>Hemiptera</taxon>
        <taxon>Auchenorrhyncha</taxon>
        <taxon>Fulgoroidea</taxon>
        <taxon>Delphacidae</taxon>
        <taxon>Criomorphinae</taxon>
        <taxon>Laodelphax</taxon>
    </lineage>
</organism>
<proteinExistence type="predicted"/>
<name>A0A482XAH0_LAOST</name>
<comment type="caution">
    <text evidence="2">The sequence shown here is derived from an EMBL/GenBank/DDBJ whole genome shotgun (WGS) entry which is preliminary data.</text>
</comment>
<gene>
    <name evidence="2" type="ORF">LSTR_LSTR004267</name>
</gene>
<dbReference type="Proteomes" id="UP000291343">
    <property type="component" value="Unassembled WGS sequence"/>
</dbReference>
<dbReference type="AlphaFoldDB" id="A0A482XAH0"/>
<sequence>MAQNPVTVEQVDGDRTEAIPSSSPSVKVSKIVPELSGNHTISAKQSIHVNMDRIANLKDLIEALNINLTSLGFISVDRAVAVLSLRNVRIEMPRKVEKVDPILYFTADPLGRWCLMEGCIKHATTSFHDYRQWLVRFRHCFEELVKDQYCYYCISPGETYHGATSMTPTDVGFHSSLYSSQYEPLRIFVADLRRILTVEQSNTKTRTIPVLTPAFLKPLVSKLQDWICNSDEGLAVCTRKFVQRKLTVKHFDRDLKTGTTDVQWIRSAHPGKLASVMAPLPRLNAISIIYAGAFVVPTVSLMDFNASVMGANTTLRSNAADPSTSLLSIELTESNYLDIKSIITSWCQENSSNPVERICGYFSRLRSTNAFSCVYFLHFSSYLATCDL</sequence>
<evidence type="ECO:0000256" key="1">
    <source>
        <dbReference type="SAM" id="MobiDB-lite"/>
    </source>
</evidence>
<evidence type="ECO:0000313" key="2">
    <source>
        <dbReference type="EMBL" id="RZF42965.1"/>
    </source>
</evidence>
<accession>A0A482XAH0</accession>
<keyword evidence="3" id="KW-1185">Reference proteome</keyword>
<reference evidence="2 3" key="1">
    <citation type="journal article" date="2017" name="Gigascience">
        <title>Genome sequence of the small brown planthopper, Laodelphax striatellus.</title>
        <authorList>
            <person name="Zhu J."/>
            <person name="Jiang F."/>
            <person name="Wang X."/>
            <person name="Yang P."/>
            <person name="Bao Y."/>
            <person name="Zhao W."/>
            <person name="Wang W."/>
            <person name="Lu H."/>
            <person name="Wang Q."/>
            <person name="Cui N."/>
            <person name="Li J."/>
            <person name="Chen X."/>
            <person name="Luo L."/>
            <person name="Yu J."/>
            <person name="Kang L."/>
            <person name="Cui F."/>
        </authorList>
    </citation>
    <scope>NUCLEOTIDE SEQUENCE [LARGE SCALE GENOMIC DNA]</scope>
    <source>
        <strain evidence="2">Lst14</strain>
    </source>
</reference>
<dbReference type="InParanoid" id="A0A482XAH0"/>
<protein>
    <submittedName>
        <fullName evidence="2">Uncharacterized protein</fullName>
    </submittedName>
</protein>
<feature type="region of interest" description="Disordered" evidence="1">
    <location>
        <begin position="1"/>
        <end position="23"/>
    </location>
</feature>